<dbReference type="Gene3D" id="3.40.390.10">
    <property type="entry name" value="Collagenase (Catalytic Domain)"/>
    <property type="match status" value="1"/>
</dbReference>
<comment type="caution">
    <text evidence="1">The sequence shown here is derived from an EMBL/GenBank/DDBJ whole genome shotgun (WGS) entry which is preliminary data.</text>
</comment>
<dbReference type="SUPFAM" id="SSF55486">
    <property type="entry name" value="Metalloproteases ('zincins'), catalytic domain"/>
    <property type="match status" value="1"/>
</dbReference>
<gene>
    <name evidence="2" type="ORF">B6C91_09440</name>
    <name evidence="1" type="ORF">B6D08_13005</name>
</gene>
<evidence type="ECO:0000313" key="1">
    <source>
        <dbReference type="EMBL" id="OTP97918.1"/>
    </source>
</evidence>
<evidence type="ECO:0000313" key="2">
    <source>
        <dbReference type="EMBL" id="OTQ09359.1"/>
    </source>
</evidence>
<dbReference type="EMBL" id="NART01000044">
    <property type="protein sequence ID" value="OTQ09359.1"/>
    <property type="molecule type" value="Genomic_DNA"/>
</dbReference>
<dbReference type="Proteomes" id="UP000194800">
    <property type="component" value="Unassembled WGS sequence"/>
</dbReference>
<protein>
    <submittedName>
        <fullName evidence="1">Uncharacterized protein</fullName>
    </submittedName>
</protein>
<sequence>MAVCNFPQTSPQIGQASTSCLRKFTIHFRRPDKLKQNHNAPYKGEYGFDWLRDEYIYPIEEVLYDDREDLSHPKPINKYCALCLDSEKLKLEYLSKSIKPHGQDYYPAWLSIFASKVKSDNADKGSDMHKDGVYLDLQLDEIDKIINDGTEIFFKPSERCLKITPEKISIEKFLKTSIKKRSINKDTDTEISYYLLENAIKIMCQGDTLKEHGQIKVFAKLGSTEIEVGQLMVYQNDSIGEANLVVVNVITEYDNNNKVIPQSHPSLDDIFNNQSFNQAMIKVKIKATENFDLVELRNKTNDKDIIDFLYDIKDSTYMKSQRKNPKDSQKTIESASDIKNRLIKIYEKFGKNIPADGKPIHDEKHHNTYLLFTNLNPTMSNGVAVGGEACGKMTSSHVIEWGNGLVIFQSGLKDRHIIIHEAAHSFTLPHTFETFSENDSANNKHIFYRGYTENVMDYNAYLISGKPLVYDQNKYDGQMYSFFKWQWDLMRKDKKSIKY</sequence>
<dbReference type="OrthoDB" id="6717961at2"/>
<organism evidence="1 4">
    <name type="scientific">Gilliamella apicola</name>
    <dbReference type="NCBI Taxonomy" id="1196095"/>
    <lineage>
        <taxon>Bacteria</taxon>
        <taxon>Pseudomonadati</taxon>
        <taxon>Pseudomonadota</taxon>
        <taxon>Gammaproteobacteria</taxon>
        <taxon>Orbales</taxon>
        <taxon>Orbaceae</taxon>
        <taxon>Gilliamella</taxon>
    </lineage>
</organism>
<dbReference type="InterPro" id="IPR024079">
    <property type="entry name" value="MetalloPept_cat_dom_sf"/>
</dbReference>
<reference evidence="3 4" key="1">
    <citation type="submission" date="2017-03" db="EMBL/GenBank/DDBJ databases">
        <title>Comparative genomics of honeybee gut symbionts reveal geographically distinct and subgroup specific antibiotic resistance.</title>
        <authorList>
            <person name="Ludvigsen J."/>
            <person name="Porcellato D."/>
            <person name="Labee-Lund T.M."/>
            <person name="Amdam G.V."/>
            <person name="Rudi K."/>
        </authorList>
    </citation>
    <scope>NUCLEOTIDE SEQUENCE [LARGE SCALE GENOMIC DNA]</scope>
    <source>
        <strain evidence="1 4">A-7-12</strain>
        <strain evidence="2 3">A-9-12</strain>
    </source>
</reference>
<name>A0A242NE16_9GAMM</name>
<keyword evidence="3" id="KW-1185">Reference proteome</keyword>
<dbReference type="Proteomes" id="UP000194977">
    <property type="component" value="Unassembled WGS sequence"/>
</dbReference>
<proteinExistence type="predicted"/>
<dbReference type="AlphaFoldDB" id="A0A242NE16"/>
<evidence type="ECO:0000313" key="4">
    <source>
        <dbReference type="Proteomes" id="UP000194977"/>
    </source>
</evidence>
<dbReference type="GO" id="GO:0008237">
    <property type="term" value="F:metallopeptidase activity"/>
    <property type="evidence" value="ECO:0007669"/>
    <property type="project" value="InterPro"/>
</dbReference>
<dbReference type="RefSeq" id="WP_086301720.1">
    <property type="nucleotide sequence ID" value="NZ_MZNE01000058.1"/>
</dbReference>
<dbReference type="EMBL" id="NARP01000046">
    <property type="protein sequence ID" value="OTP97918.1"/>
    <property type="molecule type" value="Genomic_DNA"/>
</dbReference>
<evidence type="ECO:0000313" key="3">
    <source>
        <dbReference type="Proteomes" id="UP000194800"/>
    </source>
</evidence>
<accession>A0A242NE16</accession>